<evidence type="ECO:0000256" key="2">
    <source>
        <dbReference type="SAM" id="Phobius"/>
    </source>
</evidence>
<keyword evidence="2" id="KW-1133">Transmembrane helix</keyword>
<dbReference type="EMBL" id="HBUE01166780">
    <property type="protein sequence ID" value="CAG6512982.1"/>
    <property type="molecule type" value="Transcribed_RNA"/>
</dbReference>
<accession>A0A8D8GK10</accession>
<feature type="transmembrane region" description="Helical" evidence="2">
    <location>
        <begin position="80"/>
        <end position="96"/>
    </location>
</feature>
<dbReference type="EMBL" id="HBUE01272099">
    <property type="protein sequence ID" value="CAG6564449.1"/>
    <property type="molecule type" value="Transcribed_RNA"/>
</dbReference>
<organism evidence="3">
    <name type="scientific">Culex pipiens</name>
    <name type="common">House mosquito</name>
    <dbReference type="NCBI Taxonomy" id="7175"/>
    <lineage>
        <taxon>Eukaryota</taxon>
        <taxon>Metazoa</taxon>
        <taxon>Ecdysozoa</taxon>
        <taxon>Arthropoda</taxon>
        <taxon>Hexapoda</taxon>
        <taxon>Insecta</taxon>
        <taxon>Pterygota</taxon>
        <taxon>Neoptera</taxon>
        <taxon>Endopterygota</taxon>
        <taxon>Diptera</taxon>
        <taxon>Nematocera</taxon>
        <taxon>Culicoidea</taxon>
        <taxon>Culicidae</taxon>
        <taxon>Culicinae</taxon>
        <taxon>Culicini</taxon>
        <taxon>Culex</taxon>
        <taxon>Culex</taxon>
    </lineage>
</organism>
<feature type="region of interest" description="Disordered" evidence="1">
    <location>
        <begin position="1"/>
        <end position="23"/>
    </location>
</feature>
<name>A0A8D8GK10_CULPI</name>
<sequence>MEEIEEITPRRTGRGPRVARARAPSRHKSKLRWLGFAIKGFKLIHSVGVCVCVPFENVVSLSAFVFSLYRVNLISSFLDFLRTFFLLLLYFLLIYIDKNNTHLMDDDFFSLFTPLS</sequence>
<proteinExistence type="predicted"/>
<keyword evidence="2" id="KW-0472">Membrane</keyword>
<dbReference type="AlphaFoldDB" id="A0A8D8GK10"/>
<evidence type="ECO:0000256" key="1">
    <source>
        <dbReference type="SAM" id="MobiDB-lite"/>
    </source>
</evidence>
<keyword evidence="2" id="KW-0812">Transmembrane</keyword>
<protein>
    <submittedName>
        <fullName evidence="3">(northern house mosquito) hypothetical protein</fullName>
    </submittedName>
</protein>
<feature type="compositionally biased region" description="Basic residues" evidence="1">
    <location>
        <begin position="11"/>
        <end position="23"/>
    </location>
</feature>
<reference evidence="3" key="1">
    <citation type="submission" date="2021-05" db="EMBL/GenBank/DDBJ databases">
        <authorList>
            <person name="Alioto T."/>
            <person name="Alioto T."/>
            <person name="Gomez Garrido J."/>
        </authorList>
    </citation>
    <scope>NUCLEOTIDE SEQUENCE</scope>
</reference>
<feature type="transmembrane region" description="Helical" evidence="2">
    <location>
        <begin position="43"/>
        <end position="68"/>
    </location>
</feature>
<evidence type="ECO:0000313" key="3">
    <source>
        <dbReference type="EMBL" id="CAG6512982.1"/>
    </source>
</evidence>